<evidence type="ECO:0000256" key="3">
    <source>
        <dbReference type="ARBA" id="ARBA00022723"/>
    </source>
</evidence>
<feature type="binding site" evidence="7">
    <location>
        <position position="126"/>
    </location>
    <ligand>
        <name>[2Fe-2S] cluster</name>
        <dbReference type="ChEBI" id="CHEBI:190135"/>
    </ligand>
</feature>
<dbReference type="OrthoDB" id="9807941at2"/>
<dbReference type="PANTHER" id="PTHR43342">
    <property type="entry name" value="NADH-QUINONE OXIDOREDUCTASE, E SUBUNIT"/>
    <property type="match status" value="1"/>
</dbReference>
<dbReference type="Pfam" id="PF01257">
    <property type="entry name" value="2Fe-2S_thioredx"/>
    <property type="match status" value="1"/>
</dbReference>
<name>A0A0L6JK43_9FIRM</name>
<comment type="cofactor">
    <cofactor evidence="6">
        <name>[2Fe-2S] cluster</name>
        <dbReference type="ChEBI" id="CHEBI:190135"/>
    </cofactor>
</comment>
<keyword evidence="9" id="KW-1185">Reference proteome</keyword>
<dbReference type="PANTHER" id="PTHR43342:SF1">
    <property type="entry name" value="BIFURCATING [FEFE] HYDROGENASE GAMMA SUBUNIT"/>
    <property type="match status" value="1"/>
</dbReference>
<dbReference type="InterPro" id="IPR028431">
    <property type="entry name" value="NADP_DH_HndA-like"/>
</dbReference>
<dbReference type="PATRIC" id="fig|398512.5.peg.1022"/>
<dbReference type="GO" id="GO:0051537">
    <property type="term" value="F:2 iron, 2 sulfur cluster binding"/>
    <property type="evidence" value="ECO:0007669"/>
    <property type="project" value="UniProtKB-KW"/>
</dbReference>
<dbReference type="InterPro" id="IPR042128">
    <property type="entry name" value="NuoE_dom"/>
</dbReference>
<dbReference type="Gene3D" id="1.10.10.1590">
    <property type="entry name" value="NADH-quinone oxidoreductase subunit E"/>
    <property type="match status" value="1"/>
</dbReference>
<keyword evidence="8" id="KW-0830">Ubiquinone</keyword>
<keyword evidence="3 7" id="KW-0479">Metal-binding</keyword>
<accession>A0A0L6JK43</accession>
<dbReference type="AlphaFoldDB" id="A0A0L6JK43"/>
<dbReference type="STRING" id="398512.Bccel_0987"/>
<dbReference type="EMBL" id="LGTC01000001">
    <property type="protein sequence ID" value="KNY25727.1"/>
    <property type="molecule type" value="Genomic_DNA"/>
</dbReference>
<evidence type="ECO:0000256" key="1">
    <source>
        <dbReference type="ARBA" id="ARBA00010643"/>
    </source>
</evidence>
<gene>
    <name evidence="8" type="ORF">Bccel_0987</name>
</gene>
<dbReference type="GO" id="GO:0046872">
    <property type="term" value="F:metal ion binding"/>
    <property type="evidence" value="ECO:0007669"/>
    <property type="project" value="UniProtKB-KW"/>
</dbReference>
<feature type="binding site" evidence="7">
    <location>
        <position position="85"/>
    </location>
    <ligand>
        <name>[2Fe-2S] cluster</name>
        <dbReference type="ChEBI" id="CHEBI:190135"/>
    </ligand>
</feature>
<dbReference type="PROSITE" id="PS01099">
    <property type="entry name" value="COMPLEX1_24K"/>
    <property type="match status" value="1"/>
</dbReference>
<evidence type="ECO:0000313" key="8">
    <source>
        <dbReference type="EMBL" id="KNY25727.1"/>
    </source>
</evidence>
<dbReference type="RefSeq" id="WP_036940336.1">
    <property type="nucleotide sequence ID" value="NZ_JQKC01000013.1"/>
</dbReference>
<dbReference type="eggNOG" id="COG1905">
    <property type="taxonomic scope" value="Bacteria"/>
</dbReference>
<evidence type="ECO:0000256" key="6">
    <source>
        <dbReference type="ARBA" id="ARBA00034078"/>
    </source>
</evidence>
<keyword evidence="4 7" id="KW-0408">Iron</keyword>
<dbReference type="PIRSF" id="PIRSF000216">
    <property type="entry name" value="NADH_DH_24kDa"/>
    <property type="match status" value="1"/>
</dbReference>
<dbReference type="GO" id="GO:0016491">
    <property type="term" value="F:oxidoreductase activity"/>
    <property type="evidence" value="ECO:0007669"/>
    <property type="project" value="InterPro"/>
</dbReference>
<feature type="binding site" evidence="7">
    <location>
        <position position="122"/>
    </location>
    <ligand>
        <name>[2Fe-2S] cluster</name>
        <dbReference type="ChEBI" id="CHEBI:190135"/>
    </ligand>
</feature>
<organism evidence="8 9">
    <name type="scientific">Pseudobacteroides cellulosolvens ATCC 35603 = DSM 2933</name>
    <dbReference type="NCBI Taxonomy" id="398512"/>
    <lineage>
        <taxon>Bacteria</taxon>
        <taxon>Bacillati</taxon>
        <taxon>Bacillota</taxon>
        <taxon>Clostridia</taxon>
        <taxon>Eubacteriales</taxon>
        <taxon>Oscillospiraceae</taxon>
        <taxon>Pseudobacteroides</taxon>
    </lineage>
</organism>
<comment type="caution">
    <text evidence="8">The sequence shown here is derived from an EMBL/GenBank/DDBJ whole genome shotgun (WGS) entry which is preliminary data.</text>
</comment>
<keyword evidence="2 7" id="KW-0001">2Fe-2S</keyword>
<reference evidence="9" key="1">
    <citation type="submission" date="2015-07" db="EMBL/GenBank/DDBJ databases">
        <title>Near-Complete Genome Sequence of the Cellulolytic Bacterium Bacteroides (Pseudobacteroides) cellulosolvens ATCC 35603.</title>
        <authorList>
            <person name="Dassa B."/>
            <person name="Utturkar S.M."/>
            <person name="Klingeman D.M."/>
            <person name="Hurt R.A."/>
            <person name="Keller M."/>
            <person name="Xu J."/>
            <person name="Reddy Y.H.K."/>
            <person name="Borovok I."/>
            <person name="Grinberg I.R."/>
            <person name="Lamed R."/>
            <person name="Zhivin O."/>
            <person name="Bayer E.A."/>
            <person name="Brown S.D."/>
        </authorList>
    </citation>
    <scope>NUCLEOTIDE SEQUENCE [LARGE SCALE GENOMIC DNA]</scope>
    <source>
        <strain evidence="9">DSM 2933</strain>
    </source>
</reference>
<evidence type="ECO:0000256" key="5">
    <source>
        <dbReference type="ARBA" id="ARBA00023014"/>
    </source>
</evidence>
<protein>
    <submittedName>
        <fullName evidence="8">NADH dehydrogenase (Ubiquinone) 24 kDa subunit</fullName>
    </submittedName>
</protein>
<feature type="binding site" evidence="7">
    <location>
        <position position="80"/>
    </location>
    <ligand>
        <name>[2Fe-2S] cluster</name>
        <dbReference type="ChEBI" id="CHEBI:190135"/>
    </ligand>
</feature>
<evidence type="ECO:0000313" key="9">
    <source>
        <dbReference type="Proteomes" id="UP000036923"/>
    </source>
</evidence>
<evidence type="ECO:0000256" key="2">
    <source>
        <dbReference type="ARBA" id="ARBA00022714"/>
    </source>
</evidence>
<comment type="cofactor">
    <cofactor evidence="7">
        <name>[2Fe-2S] cluster</name>
        <dbReference type="ChEBI" id="CHEBI:190135"/>
    </cofactor>
    <text evidence="7">Binds 1 [2Fe-2S] cluster.</text>
</comment>
<proteinExistence type="inferred from homology"/>
<dbReference type="CDD" id="cd03064">
    <property type="entry name" value="TRX_Fd_NuoE"/>
    <property type="match status" value="1"/>
</dbReference>
<sequence length="162" mass="18395">MCKINQYSNVDEILERYQNKKSSLIAVLQEIQSEYKYLPEDVLEYVSKKMEITLSKIFSVATFYENFSLDPKGKYIIKICDGTACHVRKSIPILNALRKELGLSDKKHSTDDMLFTLETVSCLGACGLAPVITINDKVYAKMTPESAIDVINEIRKENSDEN</sequence>
<dbReference type="Gene3D" id="3.40.30.10">
    <property type="entry name" value="Glutaredoxin"/>
    <property type="match status" value="1"/>
</dbReference>
<dbReference type="InterPro" id="IPR002023">
    <property type="entry name" value="NuoE-like"/>
</dbReference>
<dbReference type="SUPFAM" id="SSF52833">
    <property type="entry name" value="Thioredoxin-like"/>
    <property type="match status" value="1"/>
</dbReference>
<comment type="similarity">
    <text evidence="1">Belongs to the complex I 24 kDa subunit family.</text>
</comment>
<dbReference type="InterPro" id="IPR041921">
    <property type="entry name" value="NuoE_N"/>
</dbReference>
<dbReference type="InterPro" id="IPR036249">
    <property type="entry name" value="Thioredoxin-like_sf"/>
</dbReference>
<evidence type="ECO:0000256" key="4">
    <source>
        <dbReference type="ARBA" id="ARBA00023004"/>
    </source>
</evidence>
<evidence type="ECO:0000256" key="7">
    <source>
        <dbReference type="PIRSR" id="PIRSR000216-1"/>
    </source>
</evidence>
<keyword evidence="5 7" id="KW-0411">Iron-sulfur</keyword>
<dbReference type="Proteomes" id="UP000036923">
    <property type="component" value="Unassembled WGS sequence"/>
</dbReference>